<dbReference type="PANTHER" id="PTHR35205">
    <property type="entry name" value="NB-ARC AND TPR DOMAIN PROTEIN"/>
    <property type="match status" value="1"/>
</dbReference>
<dbReference type="GO" id="GO:0043531">
    <property type="term" value="F:ADP binding"/>
    <property type="evidence" value="ECO:0007669"/>
    <property type="project" value="InterPro"/>
</dbReference>
<dbReference type="SMART" id="SM00028">
    <property type="entry name" value="TPR"/>
    <property type="match status" value="5"/>
</dbReference>
<comment type="caution">
    <text evidence="3">The sequence shown here is derived from an EMBL/GenBank/DDBJ whole genome shotgun (WGS) entry which is preliminary data.</text>
</comment>
<dbReference type="InterPro" id="IPR011990">
    <property type="entry name" value="TPR-like_helical_dom_sf"/>
</dbReference>
<dbReference type="AlphaFoldDB" id="A0AAE0IAR2"/>
<dbReference type="SUPFAM" id="SSF52540">
    <property type="entry name" value="P-loop containing nucleoside triphosphate hydrolases"/>
    <property type="match status" value="1"/>
</dbReference>
<evidence type="ECO:0000256" key="1">
    <source>
        <dbReference type="SAM" id="MobiDB-lite"/>
    </source>
</evidence>
<gene>
    <name evidence="3" type="ORF">B0T19DRAFT_262446</name>
</gene>
<evidence type="ECO:0000313" key="3">
    <source>
        <dbReference type="EMBL" id="KAK3321237.1"/>
    </source>
</evidence>
<sequence length="1128" mass="124794">MMTSAKTVVLRRLTPAPKEGTATHRISVVAVPDIGGYLPSHWQDGAQPWLLSTLPTAVLSPCVLEVSYPNEGTSCFKWEDLLSYGDSLLSQLLVEAELDKEFCNRPLVLVAHGLGGYVVKKAVTRIVKQRSDPPFRGLAKALSGIILLCSPHTPADSEDEALALDTLLRACSGMSTRQVAQCRLGLADIFHLSREFQGEVGDIVVISAYETVPTKLGLFSARREILVGKRLALIGARNEVVIPAEQPHPRGCNLRRDGVLFREVFDLFASLGRDDRAYYTPTEETGSQNTWTGTSEDELKLVDVTAVGADMDDAHHSTSIHGDCLTPPQTSNQATAGSSDMYSFDLVPLPTPIATRADDRVHVHLPCFMVQPHERNTEFYGRTDVLHDLDEALLPKPGEADLLRTFALCGMGGVGKTQVAVEFVFSRREHFDAIFIVQASSHVKLAQGFSNMAGVLGLEPSDKPSSDQVVSRDLVLGWLANPTRSLHHDGGGYEERGDNVIHWLLVFDNADTLDLLSEFWPVAPRGSILITSRDPRAQTNAYIPAKTRGRTLEPLSPEETAALLRRLTGYDTTEQDRVSSLAVAGLLGGLPLAVTQVAATIVRRDMSFAEVVELYKEDAGRKSILDPDINGKVKSVYPKTIFTTWALHDLDERARSLLDILAYLDPDQIHEGILVGFLDTPAADTDTDTDNMTLPGFPQNLNDYLDARLALVRSSLVRRNTESRELAIHRLVQDSAQLSMTPERQTKVLRAVVAILYRAWPFGINDYDTQRWKTCELVFPHIQHMMAQLHQVASTRRQAASDLLGPAGEKFAHLLTDAGWYHLERGNPAESIPFQDLAQQLFAATASPDALRLSEVHQAQAESLIMVGRFEDGLQHAYEALKLVQAAQKAGQDPGHRLPQAYNEVAEAYCNLGRESEAIPLCDQAIGLYLAQEGLLAHYESSCFARLNKAFCLRRLGRNNEASQVLEELLDMRLRLRGSVDKSQLTLKTGLTYVYLGDVRLNQGRFAEAKELHWKAHEELLGSLGPNHFWVGGLLYRLALYEIRDDRLEKARDLLLQAAKIHEDKPYFAAELARTWDKLSMVSEKLGDSQSAAKAGERVAKLLSALSATARQPVSVDMLEQFFHEWAL</sequence>
<dbReference type="Gene3D" id="1.25.40.10">
    <property type="entry name" value="Tetratricopeptide repeat domain"/>
    <property type="match status" value="2"/>
</dbReference>
<dbReference type="EMBL" id="JAUEPO010000005">
    <property type="protein sequence ID" value="KAK3321237.1"/>
    <property type="molecule type" value="Genomic_DNA"/>
</dbReference>
<dbReference type="InterPro" id="IPR027417">
    <property type="entry name" value="P-loop_NTPase"/>
</dbReference>
<keyword evidence="4" id="KW-1185">Reference proteome</keyword>
<dbReference type="InterPro" id="IPR029058">
    <property type="entry name" value="AB_hydrolase_fold"/>
</dbReference>
<reference evidence="3" key="1">
    <citation type="journal article" date="2023" name="Mol. Phylogenet. Evol.">
        <title>Genome-scale phylogeny and comparative genomics of the fungal order Sordariales.</title>
        <authorList>
            <person name="Hensen N."/>
            <person name="Bonometti L."/>
            <person name="Westerberg I."/>
            <person name="Brannstrom I.O."/>
            <person name="Guillou S."/>
            <person name="Cros-Aarteil S."/>
            <person name="Calhoun S."/>
            <person name="Haridas S."/>
            <person name="Kuo A."/>
            <person name="Mondo S."/>
            <person name="Pangilinan J."/>
            <person name="Riley R."/>
            <person name="LaButti K."/>
            <person name="Andreopoulos B."/>
            <person name="Lipzen A."/>
            <person name="Chen C."/>
            <person name="Yan M."/>
            <person name="Daum C."/>
            <person name="Ng V."/>
            <person name="Clum A."/>
            <person name="Steindorff A."/>
            <person name="Ohm R.A."/>
            <person name="Martin F."/>
            <person name="Silar P."/>
            <person name="Natvig D.O."/>
            <person name="Lalanne C."/>
            <person name="Gautier V."/>
            <person name="Ament-Velasquez S.L."/>
            <person name="Kruys A."/>
            <person name="Hutchinson M.I."/>
            <person name="Powell A.J."/>
            <person name="Barry K."/>
            <person name="Miller A.N."/>
            <person name="Grigoriev I.V."/>
            <person name="Debuchy R."/>
            <person name="Gladieux P."/>
            <person name="Hiltunen Thoren M."/>
            <person name="Johannesson H."/>
        </authorList>
    </citation>
    <scope>NUCLEOTIDE SEQUENCE</scope>
    <source>
        <strain evidence="3">SMH4131-1</strain>
    </source>
</reference>
<dbReference type="InterPro" id="IPR056681">
    <property type="entry name" value="DUF7779"/>
</dbReference>
<dbReference type="Gene3D" id="3.40.50.300">
    <property type="entry name" value="P-loop containing nucleotide triphosphate hydrolases"/>
    <property type="match status" value="1"/>
</dbReference>
<dbReference type="SUPFAM" id="SSF48452">
    <property type="entry name" value="TPR-like"/>
    <property type="match status" value="2"/>
</dbReference>
<organism evidence="3 4">
    <name type="scientific">Cercophora scortea</name>
    <dbReference type="NCBI Taxonomy" id="314031"/>
    <lineage>
        <taxon>Eukaryota</taxon>
        <taxon>Fungi</taxon>
        <taxon>Dikarya</taxon>
        <taxon>Ascomycota</taxon>
        <taxon>Pezizomycotina</taxon>
        <taxon>Sordariomycetes</taxon>
        <taxon>Sordariomycetidae</taxon>
        <taxon>Sordariales</taxon>
        <taxon>Lasiosphaeriaceae</taxon>
        <taxon>Cercophora</taxon>
    </lineage>
</organism>
<dbReference type="Proteomes" id="UP001286456">
    <property type="component" value="Unassembled WGS sequence"/>
</dbReference>
<evidence type="ECO:0000259" key="2">
    <source>
        <dbReference type="Pfam" id="PF25000"/>
    </source>
</evidence>
<dbReference type="SUPFAM" id="SSF53474">
    <property type="entry name" value="alpha/beta-Hydrolases"/>
    <property type="match status" value="1"/>
</dbReference>
<reference evidence="3" key="2">
    <citation type="submission" date="2023-06" db="EMBL/GenBank/DDBJ databases">
        <authorList>
            <consortium name="Lawrence Berkeley National Laboratory"/>
            <person name="Haridas S."/>
            <person name="Hensen N."/>
            <person name="Bonometti L."/>
            <person name="Westerberg I."/>
            <person name="Brannstrom I.O."/>
            <person name="Guillou S."/>
            <person name="Cros-Aarteil S."/>
            <person name="Calhoun S."/>
            <person name="Kuo A."/>
            <person name="Mondo S."/>
            <person name="Pangilinan J."/>
            <person name="Riley R."/>
            <person name="Labutti K."/>
            <person name="Andreopoulos B."/>
            <person name="Lipzen A."/>
            <person name="Chen C."/>
            <person name="Yanf M."/>
            <person name="Daum C."/>
            <person name="Ng V."/>
            <person name="Clum A."/>
            <person name="Steindorff A."/>
            <person name="Ohm R."/>
            <person name="Martin F."/>
            <person name="Silar P."/>
            <person name="Natvig D."/>
            <person name="Lalanne C."/>
            <person name="Gautier V."/>
            <person name="Ament-Velasquez S.L."/>
            <person name="Kruys A."/>
            <person name="Hutchinson M.I."/>
            <person name="Powell A.J."/>
            <person name="Barry K."/>
            <person name="Miller A.N."/>
            <person name="Grigoriev I.V."/>
            <person name="Debuchy R."/>
            <person name="Gladieux P."/>
            <person name="Thoren M.H."/>
            <person name="Johannesson H."/>
        </authorList>
    </citation>
    <scope>NUCLEOTIDE SEQUENCE</scope>
    <source>
        <strain evidence="3">SMH4131-1</strain>
    </source>
</reference>
<dbReference type="InterPro" id="IPR019734">
    <property type="entry name" value="TPR_rpt"/>
</dbReference>
<evidence type="ECO:0000313" key="4">
    <source>
        <dbReference type="Proteomes" id="UP001286456"/>
    </source>
</evidence>
<feature type="domain" description="DUF7779" evidence="2">
    <location>
        <begin position="645"/>
        <end position="744"/>
    </location>
</feature>
<proteinExistence type="predicted"/>
<protein>
    <recommendedName>
        <fullName evidence="2">DUF7779 domain-containing protein</fullName>
    </recommendedName>
</protein>
<dbReference type="PANTHER" id="PTHR35205:SF1">
    <property type="entry name" value="ZU5 DOMAIN-CONTAINING PROTEIN"/>
    <property type="match status" value="1"/>
</dbReference>
<name>A0AAE0IAR2_9PEZI</name>
<feature type="compositionally biased region" description="Polar residues" evidence="1">
    <location>
        <begin position="327"/>
        <end position="337"/>
    </location>
</feature>
<accession>A0AAE0IAR2</accession>
<dbReference type="Pfam" id="PF25000">
    <property type="entry name" value="DUF7779"/>
    <property type="match status" value="1"/>
</dbReference>
<feature type="region of interest" description="Disordered" evidence="1">
    <location>
        <begin position="318"/>
        <end position="337"/>
    </location>
</feature>